<evidence type="ECO:0000313" key="3">
    <source>
        <dbReference type="EMBL" id="KAK3247592.1"/>
    </source>
</evidence>
<dbReference type="PANTHER" id="PTHR13037">
    <property type="entry name" value="FORMIN"/>
    <property type="match status" value="1"/>
</dbReference>
<evidence type="ECO:0000256" key="1">
    <source>
        <dbReference type="ARBA" id="ARBA00022581"/>
    </source>
</evidence>
<keyword evidence="4" id="KW-1185">Reference proteome</keyword>
<dbReference type="Proteomes" id="UP001190700">
    <property type="component" value="Unassembled WGS sequence"/>
</dbReference>
<evidence type="ECO:0008006" key="5">
    <source>
        <dbReference type="Google" id="ProtNLM"/>
    </source>
</evidence>
<name>A0AAE0C380_9CHLO</name>
<gene>
    <name evidence="3" type="ORF">CYMTET_42910</name>
</gene>
<reference evidence="3 4" key="1">
    <citation type="journal article" date="2015" name="Genome Biol. Evol.">
        <title>Comparative Genomics of a Bacterivorous Green Alga Reveals Evolutionary Causalities and Consequences of Phago-Mixotrophic Mode of Nutrition.</title>
        <authorList>
            <person name="Burns J.A."/>
            <person name="Paasch A."/>
            <person name="Narechania A."/>
            <person name="Kim E."/>
        </authorList>
    </citation>
    <scope>NUCLEOTIDE SEQUENCE [LARGE SCALE GENOMIC DNA]</scope>
    <source>
        <strain evidence="3 4">PLY_AMNH</strain>
    </source>
</reference>
<dbReference type="AlphaFoldDB" id="A0AAE0C380"/>
<feature type="region of interest" description="Disordered" evidence="2">
    <location>
        <begin position="1"/>
        <end position="26"/>
    </location>
</feature>
<proteinExistence type="predicted"/>
<keyword evidence="1" id="KW-0945">Host-virus interaction</keyword>
<organism evidence="3 4">
    <name type="scientific">Cymbomonas tetramitiformis</name>
    <dbReference type="NCBI Taxonomy" id="36881"/>
    <lineage>
        <taxon>Eukaryota</taxon>
        <taxon>Viridiplantae</taxon>
        <taxon>Chlorophyta</taxon>
        <taxon>Pyramimonadophyceae</taxon>
        <taxon>Pyramimonadales</taxon>
        <taxon>Pyramimonadaceae</taxon>
        <taxon>Cymbomonas</taxon>
    </lineage>
</organism>
<sequence>MPTPVPHPRLAPPPSPSESTSTYPSQPLPAVAHIRPFYGPHLLTGHDYHATATHPPYHSPLFIHTPITTSTPPLLFPHLPHLHTSPPHPQQCSTGDPHFRSFNGRHFDFHGVGEFVLLDLERSGRSGPASVRVHACQQDAAPQWSGAAANSMLAVRTPLADLRITPRAPATVDVASTVSLAEAGISITEVLGERRADAATFNIELPSGISISVRSFGSRRGGMSAMFLHVFINLPDPAQAQPAGAFHGEGLCGWVSFDGASYAVGDAGDTDAHSLYNAWRVPAGNTLFDGACVDEGFFPSPCETEAAVLQVLEAKGITEEAERECSTVCPEMFRECLCDAAITGDVPSMVTAAREACGMEWAPPPPAMPSECCRPWMDAVCQGAAAWTSSKFTARAADMDGSLTPGLLHASDCLTRAAGLGWIVDAMSAACEPPRPPTRPLPSPDLCVPQPPPLLHPPHGLPGGHRPPPPQSRPPCCSPEAPRHSEAGLVPEYVCENGRHVAIRVFDAVLSGACMRGAQLMSSRPDSATWRCGGTTVPDTVVADIQAGLCGGTCTPPPRPPVPSTFDAPCEAGEVQGYVCAGTGVSVAVYTALVRDGGDVAVPAGNGTRLMRICGDEAVPAGVAAAVLRGVCEATCVLPPPPPSGSSECPGGLLPAPGIVDEYLCDGIHVPAEVYDAIHGAECVRAGSQEFGVWHCGGNMVEDVVVAAVRSGRCEAGCAQPPPPPPPSPPLLGECPGGGQPVPGVEGEHVCDGIHVSAGVYTAIHRGDCANLAPGGDPLWRCSGVIIDNLVYAAVLNGTCDASCPSPSPPPPARECPGGGQPAPGIAGEHVCAGIHIPSDLYILVLQDACAELSSNGDSLWMCGAILVENAVYVAVRDGSCETGCPTPSPAPPTPTGECPNGVQPAPGVDGEHVCAGVHVPSEVYDAVQQGACVNLASTARPLWRCEDVIIDNAVYVAVRDGSCETGCPTPSPAPPTPTGECPSGVQPAPGVDGEHVCAGVHVPSEVYDAVQQGACVNLASTARPLWRCEDVIIDNAVYVAVRDGSCETGCPTPSPAPPTPTGECPSGVQPAPGVDGEHVCAGIHVPSEVYDAVQQGACVRTTMGGRQMWRCGALWVEADIYAAVLSQECDVPCSHGKPPPQPAGGAGCAGGWTGPGIVPGQVIDEYICNGLHIPVAVYNAARQNGCTEDMVLNGQRMWLCLEDTVIEDQVIDEYICNGLHIPVAVYNDARQNGCTEDMGSGSGSRGQRW</sequence>
<feature type="compositionally biased region" description="Pro residues" evidence="2">
    <location>
        <begin position="433"/>
        <end position="477"/>
    </location>
</feature>
<feature type="compositionally biased region" description="Pro residues" evidence="2">
    <location>
        <begin position="1"/>
        <end position="16"/>
    </location>
</feature>
<feature type="non-terminal residue" evidence="3">
    <location>
        <position position="1250"/>
    </location>
</feature>
<accession>A0AAE0C380</accession>
<dbReference type="PANTHER" id="PTHR13037:SF24">
    <property type="entry name" value="POLYCOMB PROTEIN PCL-RELATED"/>
    <property type="match status" value="1"/>
</dbReference>
<feature type="region of interest" description="Disordered" evidence="2">
    <location>
        <begin position="433"/>
        <end position="481"/>
    </location>
</feature>
<comment type="caution">
    <text evidence="3">The sequence shown here is derived from an EMBL/GenBank/DDBJ whole genome shotgun (WGS) entry which is preliminary data.</text>
</comment>
<evidence type="ECO:0000256" key="2">
    <source>
        <dbReference type="SAM" id="MobiDB-lite"/>
    </source>
</evidence>
<dbReference type="EMBL" id="LGRX02028823">
    <property type="protein sequence ID" value="KAK3247592.1"/>
    <property type="molecule type" value="Genomic_DNA"/>
</dbReference>
<evidence type="ECO:0000313" key="4">
    <source>
        <dbReference type="Proteomes" id="UP001190700"/>
    </source>
</evidence>
<protein>
    <recommendedName>
        <fullName evidence="5">VWFD domain-containing protein</fullName>
    </recommendedName>
</protein>